<gene>
    <name evidence="1" type="ORF">B0I21_10566</name>
</gene>
<comment type="caution">
    <text evidence="1">The sequence shown here is derived from an EMBL/GenBank/DDBJ whole genome shotgun (WGS) entry which is preliminary data.</text>
</comment>
<dbReference type="AlphaFoldDB" id="A0A4R7D0B8"/>
<evidence type="ECO:0000313" key="1">
    <source>
        <dbReference type="EMBL" id="TDS12935.1"/>
    </source>
</evidence>
<dbReference type="EMBL" id="SNZV01000005">
    <property type="protein sequence ID" value="TDS12935.1"/>
    <property type="molecule type" value="Genomic_DNA"/>
</dbReference>
<accession>A0A4R7D0B8</accession>
<name>A0A4R7D0B8_9SPHI</name>
<reference evidence="1 2" key="1">
    <citation type="submission" date="2019-03" db="EMBL/GenBank/DDBJ databases">
        <title>Genomic Encyclopedia of Type Strains, Phase III (KMG-III): the genomes of soil and plant-associated and newly described type strains.</title>
        <authorList>
            <person name="Whitman W."/>
        </authorList>
    </citation>
    <scope>NUCLEOTIDE SEQUENCE [LARGE SCALE GENOMIC DNA]</scope>
    <source>
        <strain evidence="1 2">CGMCC 1.12801</strain>
    </source>
</reference>
<dbReference type="RefSeq" id="WP_166637834.1">
    <property type="nucleotide sequence ID" value="NZ_SNZV01000005.1"/>
</dbReference>
<keyword evidence="2" id="KW-1185">Reference proteome</keyword>
<proteinExistence type="predicted"/>
<dbReference type="Proteomes" id="UP000294752">
    <property type="component" value="Unassembled WGS sequence"/>
</dbReference>
<organism evidence="1 2">
    <name type="scientific">Sphingobacterium paludis</name>
    <dbReference type="NCBI Taxonomy" id="1476465"/>
    <lineage>
        <taxon>Bacteria</taxon>
        <taxon>Pseudomonadati</taxon>
        <taxon>Bacteroidota</taxon>
        <taxon>Sphingobacteriia</taxon>
        <taxon>Sphingobacteriales</taxon>
        <taxon>Sphingobacteriaceae</taxon>
        <taxon>Sphingobacterium</taxon>
    </lineage>
</organism>
<protein>
    <submittedName>
        <fullName evidence="1">Uncharacterized protein</fullName>
    </submittedName>
</protein>
<evidence type="ECO:0000313" key="2">
    <source>
        <dbReference type="Proteomes" id="UP000294752"/>
    </source>
</evidence>
<sequence length="49" mass="5618">MNFLSEILPLSIKVVVIYAIHIPLHGTYETFRALSLTSQYVEIDLQNLI</sequence>